<name>A0A835WFE1_CHLIN</name>
<evidence type="ECO:0000313" key="2">
    <source>
        <dbReference type="EMBL" id="KAG2446343.1"/>
    </source>
</evidence>
<dbReference type="GO" id="GO:0071944">
    <property type="term" value="C:cell periphery"/>
    <property type="evidence" value="ECO:0007669"/>
    <property type="project" value="TreeGrafter"/>
</dbReference>
<dbReference type="GO" id="GO:0030149">
    <property type="term" value="P:sphingolipid catabolic process"/>
    <property type="evidence" value="ECO:0007669"/>
    <property type="project" value="TreeGrafter"/>
</dbReference>
<dbReference type="InterPro" id="IPR036770">
    <property type="entry name" value="Ankyrin_rpt-contain_sf"/>
</dbReference>
<keyword evidence="3" id="KW-1185">Reference proteome</keyword>
<evidence type="ECO:0000313" key="3">
    <source>
        <dbReference type="Proteomes" id="UP000650467"/>
    </source>
</evidence>
<organism evidence="2 3">
    <name type="scientific">Chlamydomonas incerta</name>
    <dbReference type="NCBI Taxonomy" id="51695"/>
    <lineage>
        <taxon>Eukaryota</taxon>
        <taxon>Viridiplantae</taxon>
        <taxon>Chlorophyta</taxon>
        <taxon>core chlorophytes</taxon>
        <taxon>Chlorophyceae</taxon>
        <taxon>CS clade</taxon>
        <taxon>Chlamydomonadales</taxon>
        <taxon>Chlamydomonadaceae</taxon>
        <taxon>Chlamydomonas</taxon>
    </lineage>
</organism>
<reference evidence="2" key="1">
    <citation type="journal article" date="2020" name="bioRxiv">
        <title>Comparative genomics of Chlamydomonas.</title>
        <authorList>
            <person name="Craig R.J."/>
            <person name="Hasan A.R."/>
            <person name="Ness R.W."/>
            <person name="Keightley P.D."/>
        </authorList>
    </citation>
    <scope>NUCLEOTIDE SEQUENCE</scope>
    <source>
        <strain evidence="2">SAG 7.73</strain>
    </source>
</reference>
<feature type="region of interest" description="Disordered" evidence="1">
    <location>
        <begin position="269"/>
        <end position="294"/>
    </location>
</feature>
<feature type="region of interest" description="Disordered" evidence="1">
    <location>
        <begin position="82"/>
        <end position="104"/>
    </location>
</feature>
<sequence length="500" mass="53044">MDTFVYLAELSCASSGGAGGEACRGRGGEDYLGALEAAAESGRQDVCAWLLAHGWGWHLRAAAAAARRGHLVLLHWLMRRRPPAPPPPPTGVADGEADGAGRTRRSARLQAVGELLAAVAWGCQLAEFQRWYEAEGLNGPGGLLQPGVDDAGEIGEAAGAAQERFRDTVLAAATASPLSDWHAKAQWLLAPPRSYQVTVDTLRALVAAARSDAEAAERLAFLGPHCRYAPHHGWDADALLGRLADAAIRRGFAQALGWVMRMGLQQQAAAGKQREGEQQQQQQQQRQQQQQQRPAAEEVVASAVTHNQVACLQALEAAGVDMRSVLRLAVASRRLEVVRWALSDPLSARRGGRGSCTPELLAAASAAQDVAIFRALWRHLQRGGSAGGGGSSEAAAAEGSSDCGLAAEMAAAARERLRDQPHLREWMRQQVELLRCQQGGAREDGTGRGPESGSGDGSSEDEELLDLVHEAEAALAQQARRREAVSREVGASKVLICAVS</sequence>
<dbReference type="GO" id="GO:0016020">
    <property type="term" value="C:membrane"/>
    <property type="evidence" value="ECO:0007669"/>
    <property type="project" value="TreeGrafter"/>
</dbReference>
<proteinExistence type="predicted"/>
<feature type="compositionally biased region" description="Gly residues" evidence="1">
    <location>
        <begin position="447"/>
        <end position="456"/>
    </location>
</feature>
<dbReference type="EMBL" id="JAEHOC010000001">
    <property type="protein sequence ID" value="KAG2446343.1"/>
    <property type="molecule type" value="Genomic_DNA"/>
</dbReference>
<comment type="caution">
    <text evidence="2">The sequence shown here is derived from an EMBL/GenBank/DDBJ whole genome shotgun (WGS) entry which is preliminary data.</text>
</comment>
<dbReference type="AlphaFoldDB" id="A0A835WFE1"/>
<evidence type="ECO:0000256" key="1">
    <source>
        <dbReference type="SAM" id="MobiDB-lite"/>
    </source>
</evidence>
<dbReference type="PANTHER" id="PTHR12393">
    <property type="entry name" value="SPHINGOMYELIN PHOSPHODIESTERASE RELATED"/>
    <property type="match status" value="1"/>
</dbReference>
<protein>
    <submittedName>
        <fullName evidence="2">Uncharacterized protein</fullName>
    </submittedName>
</protein>
<dbReference type="Proteomes" id="UP000650467">
    <property type="component" value="Unassembled WGS sequence"/>
</dbReference>
<dbReference type="OrthoDB" id="10648113at2759"/>
<dbReference type="Gene3D" id="1.25.40.20">
    <property type="entry name" value="Ankyrin repeat-containing domain"/>
    <property type="match status" value="1"/>
</dbReference>
<dbReference type="GO" id="GO:0046513">
    <property type="term" value="P:ceramide biosynthetic process"/>
    <property type="evidence" value="ECO:0007669"/>
    <property type="project" value="TreeGrafter"/>
</dbReference>
<dbReference type="GO" id="GO:0004620">
    <property type="term" value="F:phospholipase activity"/>
    <property type="evidence" value="ECO:0007669"/>
    <property type="project" value="TreeGrafter"/>
</dbReference>
<feature type="compositionally biased region" description="Low complexity" evidence="1">
    <location>
        <begin position="278"/>
        <end position="293"/>
    </location>
</feature>
<feature type="region of interest" description="Disordered" evidence="1">
    <location>
        <begin position="438"/>
        <end position="465"/>
    </location>
</feature>
<accession>A0A835WFE1</accession>
<dbReference type="GO" id="GO:0005783">
    <property type="term" value="C:endoplasmic reticulum"/>
    <property type="evidence" value="ECO:0007669"/>
    <property type="project" value="TreeGrafter"/>
</dbReference>
<dbReference type="PANTHER" id="PTHR12393:SF6">
    <property type="entry name" value="SPHINGOMYELIN PHOSPHODIESTERASE 2"/>
    <property type="match status" value="1"/>
</dbReference>
<gene>
    <name evidence="2" type="ORF">HXX76_000931</name>
</gene>